<comment type="caution">
    <text evidence="2">The sequence shown here is derived from an EMBL/GenBank/DDBJ whole genome shotgun (WGS) entry which is preliminary data.</text>
</comment>
<gene>
    <name evidence="2" type="ORF">CYMTET_39095</name>
</gene>
<evidence type="ECO:0000313" key="3">
    <source>
        <dbReference type="Proteomes" id="UP001190700"/>
    </source>
</evidence>
<feature type="compositionally biased region" description="Basic and acidic residues" evidence="1">
    <location>
        <begin position="61"/>
        <end position="70"/>
    </location>
</feature>
<dbReference type="EMBL" id="LGRX02025964">
    <property type="protein sequence ID" value="KAK3251576.1"/>
    <property type="molecule type" value="Genomic_DNA"/>
</dbReference>
<keyword evidence="3" id="KW-1185">Reference proteome</keyword>
<evidence type="ECO:0000313" key="2">
    <source>
        <dbReference type="EMBL" id="KAK3251576.1"/>
    </source>
</evidence>
<proteinExistence type="predicted"/>
<accession>A0AAE0CAS3</accession>
<evidence type="ECO:0000256" key="1">
    <source>
        <dbReference type="SAM" id="MobiDB-lite"/>
    </source>
</evidence>
<reference evidence="2 3" key="1">
    <citation type="journal article" date="2015" name="Genome Biol. Evol.">
        <title>Comparative Genomics of a Bacterivorous Green Alga Reveals Evolutionary Causalities and Consequences of Phago-Mixotrophic Mode of Nutrition.</title>
        <authorList>
            <person name="Burns J.A."/>
            <person name="Paasch A."/>
            <person name="Narechania A."/>
            <person name="Kim E."/>
        </authorList>
    </citation>
    <scope>NUCLEOTIDE SEQUENCE [LARGE SCALE GENOMIC DNA]</scope>
    <source>
        <strain evidence="2 3">PLY_AMNH</strain>
    </source>
</reference>
<dbReference type="Proteomes" id="UP001190700">
    <property type="component" value="Unassembled WGS sequence"/>
</dbReference>
<organism evidence="2 3">
    <name type="scientific">Cymbomonas tetramitiformis</name>
    <dbReference type="NCBI Taxonomy" id="36881"/>
    <lineage>
        <taxon>Eukaryota</taxon>
        <taxon>Viridiplantae</taxon>
        <taxon>Chlorophyta</taxon>
        <taxon>Pyramimonadophyceae</taxon>
        <taxon>Pyramimonadales</taxon>
        <taxon>Pyramimonadaceae</taxon>
        <taxon>Cymbomonas</taxon>
    </lineage>
</organism>
<feature type="region of interest" description="Disordered" evidence="1">
    <location>
        <begin position="43"/>
        <end position="70"/>
    </location>
</feature>
<protein>
    <submittedName>
        <fullName evidence="2">Uncharacterized protein</fullName>
    </submittedName>
</protein>
<name>A0AAE0CAS3_9CHLO</name>
<sequence>MPQRRATRRLTEVFVAAPTIVPPPAEDEEAAADERGSDYVWLLPGVPPGSSHVGSDEDEGDARTEDSRLRESISAVRTARVYGAGSLEEDHAAFAFAQGCDDYERWWSHHLDGNPLVRAIRTGESVTVDGKTVPAHCMLAYTRPYPGCKPPVASKLALKGTPAGWSLVAWKATRKGGQPVEERALVDVYGNAASVGDGRDKMETAMDFAWSTYTSPMPYVRLENIKQTNVDFDYFDQVMVKPFKVPETPSELLVLCMVNFIIAEFDQRTEDMGLYQDLIWALMLDVWRHGWERHVLAKLGATTGRRVLFDRILRPLAHQDNLDTNLAQEVTKKSFKSMNLNDAVTWLPVVLGVGRLSGRGRANILRWVRQSSVRDGYVLLGKLLPFADVMQEGVDFTSHDDPYAALGLGDRVDAIRRLRMAYGAHDRLRRVLLEDLTQDWAARHGIIDCDAARAAVETMWQASLRKRRAGVQEAIFPTMHDSRPTAIVLRFSTAKRSSFSFRGEGRRPRAEHMAAVREARKVLHEAVDGPIVEFVCVAGALDPQEEARAVCRNWGKRIQDCFTIREVLDMVGEGRFKALSFLDPDRLATANRAFLASIVDACGRGRTPLYLPSLAHSECVGDPGSRGGLVDTSFPLLMEIHGLEVFVHSTFRAFRSASRFGDIDAGPRAEAAHTVRGYLERFRSIAALVFDEPDYQPTFPEPAASVPPTVRNRYVPVVRLSLDNIKAGNMQPGQLSLGVERVRRAAAAAPGAAAVADQVPFRLWCSGSTLRSFNELGLLHYGEQLRLRGLDDGAVGMRTPMREDGALPEEVEDAGAGGLPDQVRGLGELGSFDVVTSLLPLATDPELRHLFMPDTAALNLASPRARSFWRVVFMFHIIIRQNTGVLIARPRTCDAGCLILAAMIPPSSSPLSSANLGHR</sequence>
<dbReference type="AlphaFoldDB" id="A0AAE0CAS3"/>